<dbReference type="OrthoDB" id="10669410at2759"/>
<proteinExistence type="predicted"/>
<evidence type="ECO:0000313" key="2">
    <source>
        <dbReference type="EMBL" id="OAG05661.1"/>
    </source>
</evidence>
<organism evidence="2 3">
    <name type="scientific">Paraphaeosphaeria sporulosa</name>
    <dbReference type="NCBI Taxonomy" id="1460663"/>
    <lineage>
        <taxon>Eukaryota</taxon>
        <taxon>Fungi</taxon>
        <taxon>Dikarya</taxon>
        <taxon>Ascomycota</taxon>
        <taxon>Pezizomycotina</taxon>
        <taxon>Dothideomycetes</taxon>
        <taxon>Pleosporomycetidae</taxon>
        <taxon>Pleosporales</taxon>
        <taxon>Massarineae</taxon>
        <taxon>Didymosphaeriaceae</taxon>
        <taxon>Paraphaeosphaeria</taxon>
    </lineage>
</organism>
<sequence>MGMLHYRASAASALTVRACNTKIDEIDRWKCVCGLRGRGVARTDEVSVQNMTRLDSTRFHKRHLADAVDAVVSMQVHRDSLLGKRQTVRFMCRATQCTTLPARPPAGRRERKPHPGVGQRRELCSASRRLHRRAALDSRRMGRRWSADSVCDRRCNLDAMRGRLTRLELGPKVLGRRESSCNPDSRIRAAHGEAGVVGEQQYTTQTPHVPENIHLNRGIGIVLKPPITIPFNHLPISPSRTRNRTASLLLFLPAHPRPTSNCPTVLCARRYEREQRQSPHLPARRYMPSRRLGEGGTSADAGRWEQDLRAGGWI</sequence>
<feature type="region of interest" description="Disordered" evidence="1">
    <location>
        <begin position="273"/>
        <end position="301"/>
    </location>
</feature>
<keyword evidence="3" id="KW-1185">Reference proteome</keyword>
<dbReference type="Proteomes" id="UP000077069">
    <property type="component" value="Unassembled WGS sequence"/>
</dbReference>
<accession>A0A177CEN5</accession>
<dbReference type="GeneID" id="28770692"/>
<dbReference type="InParanoid" id="A0A177CEN5"/>
<name>A0A177CEN5_9PLEO</name>
<dbReference type="EMBL" id="KV441552">
    <property type="protein sequence ID" value="OAG05661.1"/>
    <property type="molecule type" value="Genomic_DNA"/>
</dbReference>
<feature type="region of interest" description="Disordered" evidence="1">
    <location>
        <begin position="101"/>
        <end position="124"/>
    </location>
</feature>
<dbReference type="AlphaFoldDB" id="A0A177CEN5"/>
<reference evidence="2 3" key="1">
    <citation type="submission" date="2016-05" db="EMBL/GenBank/DDBJ databases">
        <title>Comparative analysis of secretome profiles of manganese(II)-oxidizing ascomycete fungi.</title>
        <authorList>
            <consortium name="DOE Joint Genome Institute"/>
            <person name="Zeiner C.A."/>
            <person name="Purvine S.O."/>
            <person name="Zink E.M."/>
            <person name="Wu S."/>
            <person name="Pasa-Tolic L."/>
            <person name="Chaput D.L."/>
            <person name="Haridas S."/>
            <person name="Grigoriev I.V."/>
            <person name="Santelli C.M."/>
            <person name="Hansel C.M."/>
        </authorList>
    </citation>
    <scope>NUCLEOTIDE SEQUENCE [LARGE SCALE GENOMIC DNA]</scope>
    <source>
        <strain evidence="2 3">AP3s5-JAC2a</strain>
    </source>
</reference>
<protein>
    <submittedName>
        <fullName evidence="2">Uncharacterized protein</fullName>
    </submittedName>
</protein>
<gene>
    <name evidence="2" type="ORF">CC84DRAFT_730721</name>
</gene>
<dbReference type="RefSeq" id="XP_018036026.1">
    <property type="nucleotide sequence ID" value="XM_018187206.1"/>
</dbReference>
<evidence type="ECO:0000313" key="3">
    <source>
        <dbReference type="Proteomes" id="UP000077069"/>
    </source>
</evidence>
<evidence type="ECO:0000256" key="1">
    <source>
        <dbReference type="SAM" id="MobiDB-lite"/>
    </source>
</evidence>